<reference evidence="2" key="1">
    <citation type="submission" date="2013-07" db="EMBL/GenBank/DDBJ databases">
        <title>The genome of Eucalyptus grandis.</title>
        <authorList>
            <person name="Schmutz J."/>
            <person name="Hayes R."/>
            <person name="Myburg A."/>
            <person name="Tuskan G."/>
            <person name="Grattapaglia D."/>
            <person name="Rokhsar D.S."/>
        </authorList>
    </citation>
    <scope>NUCLEOTIDE SEQUENCE</scope>
    <source>
        <tissue evidence="2">Leaf extractions</tissue>
    </source>
</reference>
<dbReference type="InParanoid" id="A0A059BQW3"/>
<feature type="region of interest" description="Disordered" evidence="1">
    <location>
        <begin position="63"/>
        <end position="82"/>
    </location>
</feature>
<gene>
    <name evidence="2" type="ORF">EUGRSUZ_F02180</name>
</gene>
<dbReference type="AlphaFoldDB" id="A0A059BQW3"/>
<accession>A0A059BQW3</accession>
<organism evidence="2">
    <name type="scientific">Eucalyptus grandis</name>
    <name type="common">Flooded gum</name>
    <dbReference type="NCBI Taxonomy" id="71139"/>
    <lineage>
        <taxon>Eukaryota</taxon>
        <taxon>Viridiplantae</taxon>
        <taxon>Streptophyta</taxon>
        <taxon>Embryophyta</taxon>
        <taxon>Tracheophyta</taxon>
        <taxon>Spermatophyta</taxon>
        <taxon>Magnoliopsida</taxon>
        <taxon>eudicotyledons</taxon>
        <taxon>Gunneridae</taxon>
        <taxon>Pentapetalae</taxon>
        <taxon>rosids</taxon>
        <taxon>malvids</taxon>
        <taxon>Myrtales</taxon>
        <taxon>Myrtaceae</taxon>
        <taxon>Myrtoideae</taxon>
        <taxon>Eucalypteae</taxon>
        <taxon>Eucalyptus</taxon>
    </lineage>
</organism>
<dbReference type="Gramene" id="KCW68567">
    <property type="protein sequence ID" value="KCW68567"/>
    <property type="gene ID" value="EUGRSUZ_F02180"/>
</dbReference>
<name>A0A059BQW3_EUCGR</name>
<proteinExistence type="predicted"/>
<protein>
    <submittedName>
        <fullName evidence="2">Uncharacterized protein</fullName>
    </submittedName>
</protein>
<dbReference type="EMBL" id="KK198758">
    <property type="protein sequence ID" value="KCW68567.1"/>
    <property type="molecule type" value="Genomic_DNA"/>
</dbReference>
<sequence length="82" mass="9294">MTLINMSEKGPSWVLSSPIGEVGLAEEGRPPRLFSWKGTSSRITWRRCLRTCIKKTHCSQKRKISHSGHQTEFLLPPSKQST</sequence>
<evidence type="ECO:0000313" key="2">
    <source>
        <dbReference type="EMBL" id="KCW68567.1"/>
    </source>
</evidence>
<evidence type="ECO:0000256" key="1">
    <source>
        <dbReference type="SAM" id="MobiDB-lite"/>
    </source>
</evidence>